<dbReference type="RefSeq" id="WP_143167961.1">
    <property type="nucleotide sequence ID" value="NZ_FQVU01000001.1"/>
</dbReference>
<dbReference type="AlphaFoldDB" id="A0A1M5EDZ5"/>
<gene>
    <name evidence="1" type="ORF">SAMN05443575_0866</name>
</gene>
<sequence>MARVGHRGMARLRAEEMVLHVALPAPDLADTDEDHLPDAWIEIGEALIDDVDSVVLPRRTPH</sequence>
<proteinExistence type="predicted"/>
<reference evidence="1 2" key="1">
    <citation type="submission" date="2016-11" db="EMBL/GenBank/DDBJ databases">
        <authorList>
            <person name="Jaros S."/>
            <person name="Januszkiewicz K."/>
            <person name="Wedrychowicz H."/>
        </authorList>
    </citation>
    <scope>NUCLEOTIDE SEQUENCE [LARGE SCALE GENOMIC DNA]</scope>
    <source>
        <strain evidence="1 2">DSM 45627</strain>
    </source>
</reference>
<dbReference type="Proteomes" id="UP000186132">
    <property type="component" value="Unassembled WGS sequence"/>
</dbReference>
<protein>
    <submittedName>
        <fullName evidence="1">Uncharacterized protein</fullName>
    </submittedName>
</protein>
<accession>A0A1M5EDZ5</accession>
<keyword evidence="2" id="KW-1185">Reference proteome</keyword>
<dbReference type="EMBL" id="FQVU01000001">
    <property type="protein sequence ID" value="SHF77435.1"/>
    <property type="molecule type" value="Genomic_DNA"/>
</dbReference>
<evidence type="ECO:0000313" key="2">
    <source>
        <dbReference type="Proteomes" id="UP000186132"/>
    </source>
</evidence>
<evidence type="ECO:0000313" key="1">
    <source>
        <dbReference type="EMBL" id="SHF77435.1"/>
    </source>
</evidence>
<organism evidence="1 2">
    <name type="scientific">Jatrophihabitans endophyticus</name>
    <dbReference type="NCBI Taxonomy" id="1206085"/>
    <lineage>
        <taxon>Bacteria</taxon>
        <taxon>Bacillati</taxon>
        <taxon>Actinomycetota</taxon>
        <taxon>Actinomycetes</taxon>
        <taxon>Jatrophihabitantales</taxon>
        <taxon>Jatrophihabitantaceae</taxon>
        <taxon>Jatrophihabitans</taxon>
    </lineage>
</organism>
<name>A0A1M5EDZ5_9ACTN</name>